<comment type="caution">
    <text evidence="2">The sequence shown here is derived from an EMBL/GenBank/DDBJ whole genome shotgun (WGS) entry which is preliminary data.</text>
</comment>
<evidence type="ECO:0000313" key="3">
    <source>
        <dbReference type="Proteomes" id="UP000266067"/>
    </source>
</evidence>
<evidence type="ECO:0000313" key="2">
    <source>
        <dbReference type="EMBL" id="RIV31514.1"/>
    </source>
</evidence>
<sequence>MEDINYISHLNGIFGQFSKDSRLNPTHISLYMTLFHFWNSFYFRPEFYINRAEVMRISKIGSTATYHRCIKELSHWNYIGYQPSHNPFKGSKVKMFNFDTSTEQAMNNNCDQNETSPEQALIPINKHIQSLKNKKNSDTRENFNLDPSFDSQTKAKPGELVQFRDNLKTSEGKDYGEPL</sequence>
<accession>A0A3A1N6U6</accession>
<name>A0A3A1N6U6_9FLAO</name>
<protein>
    <submittedName>
        <fullName evidence="2">Uncharacterized protein</fullName>
    </submittedName>
</protein>
<reference evidence="2 3" key="1">
    <citation type="submission" date="2018-08" db="EMBL/GenBank/DDBJ databases">
        <title>Proposal of Muricauda 72 sp.nov. and Muricauda NH166 sp.nov., isolated from seawater.</title>
        <authorList>
            <person name="Cheng H."/>
            <person name="Wu Y.-H."/>
            <person name="Guo L.-L."/>
            <person name="Xu X.-W."/>
        </authorList>
    </citation>
    <scope>NUCLEOTIDE SEQUENCE [LARGE SCALE GENOMIC DNA]</scope>
    <source>
        <strain evidence="2 3">KCTC 22173</strain>
    </source>
</reference>
<organism evidence="2 3">
    <name type="scientific">Flagellimonas lutimaris</name>
    <dbReference type="NCBI Taxonomy" id="475082"/>
    <lineage>
        <taxon>Bacteria</taxon>
        <taxon>Pseudomonadati</taxon>
        <taxon>Bacteroidota</taxon>
        <taxon>Flavobacteriia</taxon>
        <taxon>Flavobacteriales</taxon>
        <taxon>Flavobacteriaceae</taxon>
        <taxon>Flagellimonas</taxon>
    </lineage>
</organism>
<proteinExistence type="predicted"/>
<feature type="region of interest" description="Disordered" evidence="1">
    <location>
        <begin position="132"/>
        <end position="179"/>
    </location>
</feature>
<dbReference type="AlphaFoldDB" id="A0A3A1N6U6"/>
<dbReference type="RefSeq" id="WP_119608741.1">
    <property type="nucleotide sequence ID" value="NZ_QXFH01000076.1"/>
</dbReference>
<dbReference type="Proteomes" id="UP000266067">
    <property type="component" value="Unassembled WGS sequence"/>
</dbReference>
<dbReference type="OrthoDB" id="1442826at2"/>
<keyword evidence="3" id="KW-1185">Reference proteome</keyword>
<dbReference type="EMBL" id="QXFH01000076">
    <property type="protein sequence ID" value="RIV31514.1"/>
    <property type="molecule type" value="Genomic_DNA"/>
</dbReference>
<gene>
    <name evidence="2" type="ORF">D2V08_13790</name>
</gene>
<evidence type="ECO:0000256" key="1">
    <source>
        <dbReference type="SAM" id="MobiDB-lite"/>
    </source>
</evidence>
<feature type="compositionally biased region" description="Basic and acidic residues" evidence="1">
    <location>
        <begin position="165"/>
        <end position="179"/>
    </location>
</feature>